<evidence type="ECO:0000313" key="2">
    <source>
        <dbReference type="Proteomes" id="UP001373159"/>
    </source>
</evidence>
<accession>A0ABU8ZMY0</accession>
<protein>
    <submittedName>
        <fullName evidence="1">Uncharacterized protein</fullName>
    </submittedName>
</protein>
<sequence>MPGLQVADPGVAGRPAELTAFVRSLRAAVSSAFPTATTRIAWHPGPACDEEDLLALLEGGSDIIADSYILPSVTSSIPARRLVLPAAACDGGTLASAVAGGCGRVVVETDEEIPALAFTAHQAGRRARVVLAVDGREFSGLSGSDQDMSDRLAEGAAIAALKEILRRQADLELVGLQEADGCRQHVCAGPGRIGPAQGLMLLRRTFWATDGFLLPMVALPASVSIRAGSDAVMSFREGCLSRLAPAMYRTNARLGLPMPVVALDLEPFEGAGPGSSCTIQQ</sequence>
<dbReference type="EMBL" id="JBANBB010000001">
    <property type="protein sequence ID" value="MEK0306096.1"/>
    <property type="molecule type" value="Genomic_DNA"/>
</dbReference>
<organism evidence="1 2">
    <name type="scientific">Bifidobacterium favimelis</name>
    <dbReference type="NCBI Taxonomy" id="3122979"/>
    <lineage>
        <taxon>Bacteria</taxon>
        <taxon>Bacillati</taxon>
        <taxon>Actinomycetota</taxon>
        <taxon>Actinomycetes</taxon>
        <taxon>Bifidobacteriales</taxon>
        <taxon>Bifidobacteriaceae</taxon>
        <taxon>Bifidobacterium</taxon>
    </lineage>
</organism>
<keyword evidence="2" id="KW-1185">Reference proteome</keyword>
<evidence type="ECO:0000313" key="1">
    <source>
        <dbReference type="EMBL" id="MEK0306096.1"/>
    </source>
</evidence>
<name>A0ABU8ZMY0_9BIFI</name>
<reference evidence="1 2" key="1">
    <citation type="submission" date="2024-02" db="EMBL/GenBank/DDBJ databases">
        <title>Bifidobacterium honeyensis sp. nov., isolated from the comb honey.</title>
        <authorList>
            <person name="Liu W."/>
            <person name="Li Y."/>
        </authorList>
    </citation>
    <scope>NUCLEOTIDE SEQUENCE [LARGE SCALE GENOMIC DNA]</scope>
    <source>
        <strain evidence="1 2">IMAU50988</strain>
    </source>
</reference>
<comment type="caution">
    <text evidence="1">The sequence shown here is derived from an EMBL/GenBank/DDBJ whole genome shotgun (WGS) entry which is preliminary data.</text>
</comment>
<gene>
    <name evidence="1" type="ORF">V8P97_01205</name>
</gene>
<dbReference type="RefSeq" id="WP_340468633.1">
    <property type="nucleotide sequence ID" value="NZ_JBANBB010000001.1"/>
</dbReference>
<proteinExistence type="predicted"/>
<dbReference type="Proteomes" id="UP001373159">
    <property type="component" value="Unassembled WGS sequence"/>
</dbReference>